<protein>
    <submittedName>
        <fullName evidence="1">745_t:CDS:1</fullName>
    </submittedName>
</protein>
<proteinExistence type="predicted"/>
<dbReference type="OrthoDB" id="2286379at2759"/>
<evidence type="ECO:0000313" key="1">
    <source>
        <dbReference type="EMBL" id="CAI2178686.1"/>
    </source>
</evidence>
<dbReference type="EMBL" id="CAMKVN010001901">
    <property type="protein sequence ID" value="CAI2178686.1"/>
    <property type="molecule type" value="Genomic_DNA"/>
</dbReference>
<accession>A0A9W4SQ68</accession>
<comment type="caution">
    <text evidence="1">The sequence shown here is derived from an EMBL/GenBank/DDBJ whole genome shotgun (WGS) entry which is preliminary data.</text>
</comment>
<dbReference type="AlphaFoldDB" id="A0A9W4SQ68"/>
<gene>
    <name evidence="1" type="ORF">FWILDA_LOCUS8710</name>
</gene>
<reference evidence="1" key="1">
    <citation type="submission" date="2022-08" db="EMBL/GenBank/DDBJ databases">
        <authorList>
            <person name="Kallberg Y."/>
            <person name="Tangrot J."/>
            <person name="Rosling A."/>
        </authorList>
    </citation>
    <scope>NUCLEOTIDE SEQUENCE</scope>
    <source>
        <strain evidence="1">Wild A</strain>
    </source>
</reference>
<dbReference type="Proteomes" id="UP001153678">
    <property type="component" value="Unassembled WGS sequence"/>
</dbReference>
<organism evidence="1 2">
    <name type="scientific">Funneliformis geosporum</name>
    <dbReference type="NCBI Taxonomy" id="1117311"/>
    <lineage>
        <taxon>Eukaryota</taxon>
        <taxon>Fungi</taxon>
        <taxon>Fungi incertae sedis</taxon>
        <taxon>Mucoromycota</taxon>
        <taxon>Glomeromycotina</taxon>
        <taxon>Glomeromycetes</taxon>
        <taxon>Glomerales</taxon>
        <taxon>Glomeraceae</taxon>
        <taxon>Funneliformis</taxon>
    </lineage>
</organism>
<keyword evidence="2" id="KW-1185">Reference proteome</keyword>
<name>A0A9W4SQ68_9GLOM</name>
<evidence type="ECO:0000313" key="2">
    <source>
        <dbReference type="Proteomes" id="UP001153678"/>
    </source>
</evidence>
<sequence>MGRISSNIREGVKVSVLGSVVSESIAQTLLEELWKTKQLSARVLRVALGNNRWIIYLDSQPENKIEVSAGRIKFVAFPTTILDTNQDTNISTNNDPFHFAQQFHDEFNENLTKAILPGPYLCMDKLMSLADAQINLFLRLDPAEPSEYAMKKKFSDQYSAIVSSMLRLIKKRRYWPKNIPNDITDILENTYGLSIRVVCKISDVDLTGYGNATFRRPIVFDEYNEFRSAVDILNNLRDNSLFYHDILGSKRFADRVLPSILQLQRQIASLHIIDLFWKKKYETR</sequence>